<feature type="domain" description="RNase H type-1" evidence="1">
    <location>
        <begin position="82"/>
        <end position="149"/>
    </location>
</feature>
<reference evidence="2 3" key="1">
    <citation type="journal article" date="2021" name="Plant Biotechnol. J.">
        <title>Multi-omics assisted identification of the key and species-specific regulatory components of drought-tolerant mechanisms in Gossypium stocksii.</title>
        <authorList>
            <person name="Yu D."/>
            <person name="Ke L."/>
            <person name="Zhang D."/>
            <person name="Wu Y."/>
            <person name="Sun Y."/>
            <person name="Mei J."/>
            <person name="Sun J."/>
            <person name="Sun Y."/>
        </authorList>
    </citation>
    <scope>NUCLEOTIDE SEQUENCE [LARGE SCALE GENOMIC DNA]</scope>
    <source>
        <strain evidence="3">cv. E1</strain>
        <tissue evidence="2">Leaf</tissue>
    </source>
</reference>
<dbReference type="EMBL" id="JAIQCV010000002">
    <property type="protein sequence ID" value="KAH1122602.1"/>
    <property type="molecule type" value="Genomic_DNA"/>
</dbReference>
<proteinExistence type="predicted"/>
<dbReference type="PANTHER" id="PTHR47723:SF24">
    <property type="entry name" value="RNASE H TYPE-1 DOMAIN-CONTAINING PROTEIN"/>
    <property type="match status" value="1"/>
</dbReference>
<dbReference type="Gene3D" id="3.30.420.10">
    <property type="entry name" value="Ribonuclease H-like superfamily/Ribonuclease H"/>
    <property type="match status" value="1"/>
</dbReference>
<dbReference type="InterPro" id="IPR002156">
    <property type="entry name" value="RNaseH_domain"/>
</dbReference>
<evidence type="ECO:0000313" key="2">
    <source>
        <dbReference type="EMBL" id="KAH1122602.1"/>
    </source>
</evidence>
<dbReference type="InterPro" id="IPR012337">
    <property type="entry name" value="RNaseH-like_sf"/>
</dbReference>
<dbReference type="AlphaFoldDB" id="A0A9D3WF83"/>
<keyword evidence="3" id="KW-1185">Reference proteome</keyword>
<dbReference type="Pfam" id="PF13456">
    <property type="entry name" value="RVT_3"/>
    <property type="match status" value="1"/>
</dbReference>
<dbReference type="OrthoDB" id="999370at2759"/>
<dbReference type="GO" id="GO:0003676">
    <property type="term" value="F:nucleic acid binding"/>
    <property type="evidence" value="ECO:0007669"/>
    <property type="project" value="InterPro"/>
</dbReference>
<dbReference type="PANTHER" id="PTHR47723">
    <property type="entry name" value="OS05G0353850 PROTEIN"/>
    <property type="match status" value="1"/>
</dbReference>
<dbReference type="SUPFAM" id="SSF53098">
    <property type="entry name" value="Ribonuclease H-like"/>
    <property type="match status" value="1"/>
</dbReference>
<comment type="caution">
    <text evidence="2">The sequence shown here is derived from an EMBL/GenBank/DDBJ whole genome shotgun (WGS) entry which is preliminary data.</text>
</comment>
<evidence type="ECO:0000313" key="3">
    <source>
        <dbReference type="Proteomes" id="UP000828251"/>
    </source>
</evidence>
<gene>
    <name evidence="2" type="ORF">J1N35_005762</name>
</gene>
<dbReference type="InterPro" id="IPR036397">
    <property type="entry name" value="RNaseH_sf"/>
</dbReference>
<accession>A0A9D3WF83</accession>
<protein>
    <recommendedName>
        <fullName evidence="1">RNase H type-1 domain-containing protein</fullName>
    </recommendedName>
</protein>
<evidence type="ECO:0000259" key="1">
    <source>
        <dbReference type="Pfam" id="PF13456"/>
    </source>
</evidence>
<dbReference type="GO" id="GO:0004523">
    <property type="term" value="F:RNA-DNA hybrid ribonuclease activity"/>
    <property type="evidence" value="ECO:0007669"/>
    <property type="project" value="InterPro"/>
</dbReference>
<dbReference type="InterPro" id="IPR053151">
    <property type="entry name" value="RNase_H-like"/>
</dbReference>
<organism evidence="2 3">
    <name type="scientific">Gossypium stocksii</name>
    <dbReference type="NCBI Taxonomy" id="47602"/>
    <lineage>
        <taxon>Eukaryota</taxon>
        <taxon>Viridiplantae</taxon>
        <taxon>Streptophyta</taxon>
        <taxon>Embryophyta</taxon>
        <taxon>Tracheophyta</taxon>
        <taxon>Spermatophyta</taxon>
        <taxon>Magnoliopsida</taxon>
        <taxon>eudicotyledons</taxon>
        <taxon>Gunneridae</taxon>
        <taxon>Pentapetalae</taxon>
        <taxon>rosids</taxon>
        <taxon>malvids</taxon>
        <taxon>Malvales</taxon>
        <taxon>Malvaceae</taxon>
        <taxon>Malvoideae</taxon>
        <taxon>Gossypium</taxon>
    </lineage>
</organism>
<name>A0A9D3WF83_9ROSI</name>
<dbReference type="Proteomes" id="UP000828251">
    <property type="component" value="Unassembled WGS sequence"/>
</dbReference>
<sequence length="169" mass="19247">MGPLVCLIPGHSNMNMDCMLSDMVSGNGEWNIDLFHLWLLEDIIRRIAGIPPPHSIAGVDRIICKGVYYCKEYLGPLNSICLTLLCEHDFGNVLIETDNLEAVKAIQERTTNGSNSALIGRIHQLLLRFEQWNVCHIPREDNKDANRMVELAHLISYDLFLYEVSPLWK</sequence>